<evidence type="ECO:0000313" key="3">
    <source>
        <dbReference type="EMBL" id="OWV33878.1"/>
    </source>
</evidence>
<dbReference type="OrthoDB" id="9803968at2"/>
<evidence type="ECO:0000313" key="4">
    <source>
        <dbReference type="Proteomes" id="UP000198462"/>
    </source>
</evidence>
<gene>
    <name evidence="3" type="ORF">B5C34_10660</name>
</gene>
<keyword evidence="4" id="KW-1185">Reference proteome</keyword>
<dbReference type="InterPro" id="IPR042099">
    <property type="entry name" value="ANL_N_sf"/>
</dbReference>
<evidence type="ECO:0000259" key="1">
    <source>
        <dbReference type="Pfam" id="PF00501"/>
    </source>
</evidence>
<proteinExistence type="predicted"/>
<evidence type="ECO:0000259" key="2">
    <source>
        <dbReference type="Pfam" id="PF13193"/>
    </source>
</evidence>
<keyword evidence="3" id="KW-0436">Ligase</keyword>
<organism evidence="3 4">
    <name type="scientific">Pacificimonas flava</name>
    <dbReference type="NCBI Taxonomy" id="1234595"/>
    <lineage>
        <taxon>Bacteria</taxon>
        <taxon>Pseudomonadati</taxon>
        <taxon>Pseudomonadota</taxon>
        <taxon>Alphaproteobacteria</taxon>
        <taxon>Sphingomonadales</taxon>
        <taxon>Sphingosinicellaceae</taxon>
        <taxon>Pacificimonas</taxon>
    </lineage>
</organism>
<dbReference type="InterPro" id="IPR000873">
    <property type="entry name" value="AMP-dep_synth/lig_dom"/>
</dbReference>
<dbReference type="PROSITE" id="PS00455">
    <property type="entry name" value="AMP_BINDING"/>
    <property type="match status" value="1"/>
</dbReference>
<dbReference type="Pfam" id="PF00501">
    <property type="entry name" value="AMP-binding"/>
    <property type="match status" value="1"/>
</dbReference>
<dbReference type="RefSeq" id="WP_088712600.1">
    <property type="nucleotide sequence ID" value="NZ_NFZT01000001.1"/>
</dbReference>
<dbReference type="Proteomes" id="UP000198462">
    <property type="component" value="Unassembled WGS sequence"/>
</dbReference>
<dbReference type="PANTHER" id="PTHR24096:SF267">
    <property type="entry name" value="MALONATE--COA LIGASE ACSF3, MITOCHONDRIAL"/>
    <property type="match status" value="1"/>
</dbReference>
<dbReference type="InterPro" id="IPR020845">
    <property type="entry name" value="AMP-binding_CS"/>
</dbReference>
<dbReference type="SUPFAM" id="SSF56801">
    <property type="entry name" value="Acetyl-CoA synthetase-like"/>
    <property type="match status" value="1"/>
</dbReference>
<reference evidence="4" key="1">
    <citation type="submission" date="2017-05" db="EMBL/GenBank/DDBJ databases">
        <authorList>
            <person name="Lin X."/>
        </authorList>
    </citation>
    <scope>NUCLEOTIDE SEQUENCE [LARGE SCALE GENOMIC DNA]</scope>
    <source>
        <strain evidence="4">JLT2012</strain>
    </source>
</reference>
<accession>A0A219B800</accession>
<dbReference type="Pfam" id="PF13193">
    <property type="entry name" value="AMP-binding_C"/>
    <property type="match status" value="1"/>
</dbReference>
<protein>
    <submittedName>
        <fullName evidence="3">4-coumarate--CoA ligase</fullName>
    </submittedName>
</protein>
<sequence length="513" mass="55895">MPTASEMLSADFGSVPGVVRQLASEDPQHLALVVDDRQLTRAQFDQLVDRVAAALQRDGVRQGEAVSVCAGTSVEYAVLYIGVLRAGAAVAPIAPSVTGEQMAAMIGDSGSRLVFLDRDAHATLGERAAELDARIVALDGSGVGQDWSDWLAAAGSEPKPVEIRPEDPFNIIYSSGTTGVPKGIVHSNMMRWRQVAMGGNPAYAEAVTLISTPLYSNTTLVSFLPTVAQGGTAVLMRKFDARAYLELAERTRATHTMLVPVQYKRIMAVPEFDRFDLSSFVLKTCTSAPFAAELKRDILVRWPGQLVEYYGMTEGGCSFMLKAHEHPDKLHTVGQAMPGHEAILIDDDGKPVAAGEAGEIVGRSPTMSKGYLNRDDKTREMQWYDEDGNLWYRHGDVGRFDADGFLILTDRKKDMIISGGFNIFPSDIEAVAKDCPQVEDVSVVGVPSEQWGETPVAFYVGAADPRSVVEFTNSRVGKTQRLADAIRVEDLPRSAIGKVLKRELREAYEIRSR</sequence>
<dbReference type="Gene3D" id="3.40.50.12780">
    <property type="entry name" value="N-terminal domain of ligase-like"/>
    <property type="match status" value="1"/>
</dbReference>
<dbReference type="GO" id="GO:0016405">
    <property type="term" value="F:CoA-ligase activity"/>
    <property type="evidence" value="ECO:0007669"/>
    <property type="project" value="TreeGrafter"/>
</dbReference>
<dbReference type="EMBL" id="NFZT01000001">
    <property type="protein sequence ID" value="OWV33878.1"/>
    <property type="molecule type" value="Genomic_DNA"/>
</dbReference>
<feature type="domain" description="AMP-binding enzyme C-terminal" evidence="2">
    <location>
        <begin position="428"/>
        <end position="498"/>
    </location>
</feature>
<dbReference type="InterPro" id="IPR025110">
    <property type="entry name" value="AMP-bd_C"/>
</dbReference>
<dbReference type="InterPro" id="IPR045851">
    <property type="entry name" value="AMP-bd_C_sf"/>
</dbReference>
<dbReference type="STRING" id="1234595.C725_1951"/>
<comment type="caution">
    <text evidence="3">The sequence shown here is derived from an EMBL/GenBank/DDBJ whole genome shotgun (WGS) entry which is preliminary data.</text>
</comment>
<name>A0A219B800_9SPHN</name>
<feature type="domain" description="AMP-dependent synthetase/ligase" evidence="1">
    <location>
        <begin position="23"/>
        <end position="372"/>
    </location>
</feature>
<dbReference type="AlphaFoldDB" id="A0A219B800"/>
<dbReference type="Gene3D" id="3.30.300.30">
    <property type="match status" value="1"/>
</dbReference>
<dbReference type="PANTHER" id="PTHR24096">
    <property type="entry name" value="LONG-CHAIN-FATTY-ACID--COA LIGASE"/>
    <property type="match status" value="1"/>
</dbReference>